<dbReference type="AlphaFoldDB" id="E7QXH3"/>
<dbReference type="eggNOG" id="arCOG06883">
    <property type="taxonomic scope" value="Archaea"/>
</dbReference>
<evidence type="ECO:0000259" key="1">
    <source>
        <dbReference type="Pfam" id="PF18551"/>
    </source>
</evidence>
<evidence type="ECO:0000313" key="2">
    <source>
        <dbReference type="EMBL" id="EFW90976.1"/>
    </source>
</evidence>
<proteinExistence type="predicted"/>
<evidence type="ECO:0000313" key="3">
    <source>
        <dbReference type="EMBL" id="SHK28092.1"/>
    </source>
</evidence>
<dbReference type="EMBL" id="FRAN01000001">
    <property type="protein sequence ID" value="SHK28092.1"/>
    <property type="molecule type" value="Genomic_DNA"/>
</dbReference>
<reference evidence="3" key="3">
    <citation type="submission" date="2016-11" db="EMBL/GenBank/DDBJ databases">
        <authorList>
            <person name="Jaros S."/>
            <person name="Januszkiewicz K."/>
            <person name="Wedrychowicz H."/>
        </authorList>
    </citation>
    <scope>NUCLEOTIDE SEQUENCE [LARGE SCALE GENOMIC DNA]</scope>
    <source>
        <strain evidence="3">DX253</strain>
    </source>
</reference>
<reference evidence="5" key="2">
    <citation type="submission" date="2016-11" db="EMBL/GenBank/DDBJ databases">
        <authorList>
            <person name="Varghese N."/>
            <person name="Submissions S."/>
        </authorList>
    </citation>
    <scope>NUCLEOTIDE SEQUENCE [LARGE SCALE GENOMIC DNA]</scope>
    <source>
        <strain evidence="5">DX253</strain>
    </source>
</reference>
<dbReference type="Proteomes" id="UP000003751">
    <property type="component" value="Unassembled WGS sequence"/>
</dbReference>
<name>E7QXH3_HALPU</name>
<dbReference type="EMBL" id="AEMG01000019">
    <property type="protein sequence ID" value="EFW90976.1"/>
    <property type="molecule type" value="Genomic_DNA"/>
</dbReference>
<sequence length="329" mass="36807">MASPGTVRLLAALREGSLDEVRPILDIETGLVTYPDATEYLDDSDGQTFEVLETLAERDLLHREFQEKQYICPRCEAKGMQYTTACPSCESPQTIRTDRYRHPDCGYEGMREQFVGDDAIVCPNCDTELESLKHLEANAAHVCEDCDEVFETPKHRLRCRDCFYVSDPLHTIERVLYRYFLSEGGAHWIDEQLTARQSVAEAFEERQLRTEIDTVVTDGAGEEVPVHVYARDDLLNDRVIAAIHERPDENDIAALTSLAADVGARATLVTTSGEIVGERAGSLLSDDGLTVLRLTNDDALKREYEVVADERGSNSFVGRLADIFKPQNG</sequence>
<dbReference type="Pfam" id="PF18551">
    <property type="entry name" value="TackOD1"/>
    <property type="match status" value="1"/>
</dbReference>
<dbReference type="STRING" id="797209.GCA_000376445_02931"/>
<dbReference type="RefSeq" id="WP_007982019.1">
    <property type="nucleotide sequence ID" value="NZ_AEMG01000019.1"/>
</dbReference>
<keyword evidence="5" id="KW-1185">Reference proteome</keyword>
<protein>
    <recommendedName>
        <fullName evidence="1">Thaumarchaeal output domain-containing protein</fullName>
    </recommendedName>
</protein>
<dbReference type="OrthoDB" id="11504at2157"/>
<accession>E7QXH3</accession>
<dbReference type="Proteomes" id="UP000184203">
    <property type="component" value="Unassembled WGS sequence"/>
</dbReference>
<evidence type="ECO:0000313" key="4">
    <source>
        <dbReference type="Proteomes" id="UP000003751"/>
    </source>
</evidence>
<dbReference type="InterPro" id="IPR040572">
    <property type="entry name" value="TackOD1"/>
</dbReference>
<dbReference type="PATRIC" id="fig|797209.4.peg.3439"/>
<reference evidence="2 4" key="1">
    <citation type="journal article" date="2014" name="ISME J.">
        <title>Trehalose/2-sulfotrehalose biosynthesis and glycine-betaine uptake are widely spread mechanisms for osmoadaptation in the Halobacteriales.</title>
        <authorList>
            <person name="Youssef N.H."/>
            <person name="Savage-Ashlock K.N."/>
            <person name="McCully A.L."/>
            <person name="Luedtke B."/>
            <person name="Shaw E.I."/>
            <person name="Hoff W.D."/>
            <person name="Elshahed M.S."/>
        </authorList>
    </citation>
    <scope>NUCLEOTIDE SEQUENCE [LARGE SCALE GENOMIC DNA]</scope>
    <source>
        <strain evidence="2 4">DX253</strain>
    </source>
</reference>
<organism evidence="2 4">
    <name type="scientific">Haladaptatus paucihalophilus DX253</name>
    <dbReference type="NCBI Taxonomy" id="797209"/>
    <lineage>
        <taxon>Archaea</taxon>
        <taxon>Methanobacteriati</taxon>
        <taxon>Methanobacteriota</taxon>
        <taxon>Stenosarchaea group</taxon>
        <taxon>Halobacteria</taxon>
        <taxon>Halobacteriales</taxon>
        <taxon>Haladaptataceae</taxon>
        <taxon>Haladaptatus</taxon>
    </lineage>
</organism>
<gene>
    <name evidence="3" type="ORF">SAMN05444342_1189</name>
    <name evidence="2" type="ORF">ZOD2009_17558</name>
</gene>
<evidence type="ECO:0000313" key="5">
    <source>
        <dbReference type="Proteomes" id="UP000184203"/>
    </source>
</evidence>
<feature type="domain" description="Thaumarchaeal output" evidence="1">
    <location>
        <begin position="8"/>
        <end position="179"/>
    </location>
</feature>